<name>A0A0J5W752_BURCE</name>
<comment type="caution">
    <text evidence="1">The sequence shown here is derived from an EMBL/GenBank/DDBJ whole genome shotgun (WGS) entry which is preliminary data.</text>
</comment>
<dbReference type="PATRIC" id="fig|292.27.peg.8017"/>
<organism evidence="1 2">
    <name type="scientific">Burkholderia cepacia</name>
    <name type="common">Pseudomonas cepacia</name>
    <dbReference type="NCBI Taxonomy" id="292"/>
    <lineage>
        <taxon>Bacteria</taxon>
        <taxon>Pseudomonadati</taxon>
        <taxon>Pseudomonadota</taxon>
        <taxon>Betaproteobacteria</taxon>
        <taxon>Burkholderiales</taxon>
        <taxon>Burkholderiaceae</taxon>
        <taxon>Burkholderia</taxon>
        <taxon>Burkholderia cepacia complex</taxon>
    </lineage>
</organism>
<gene>
    <name evidence="1" type="ORF">VL15_34990</name>
</gene>
<evidence type="ECO:0000313" key="1">
    <source>
        <dbReference type="EMBL" id="KML46647.1"/>
    </source>
</evidence>
<accession>A0A0J5W752</accession>
<dbReference type="EMBL" id="LDWR01000075">
    <property type="protein sequence ID" value="KML46647.1"/>
    <property type="molecule type" value="Genomic_DNA"/>
</dbReference>
<dbReference type="Proteomes" id="UP000036338">
    <property type="component" value="Unassembled WGS sequence"/>
</dbReference>
<reference evidence="1 2" key="1">
    <citation type="submission" date="2015-05" db="EMBL/GenBank/DDBJ databases">
        <title>Draft genome of Burkholderia cepacia LK29.</title>
        <authorList>
            <person name="Chan X.Y."/>
        </authorList>
    </citation>
    <scope>NUCLEOTIDE SEQUENCE [LARGE SCALE GENOMIC DNA]</scope>
    <source>
        <strain evidence="1 2">LK29</strain>
    </source>
</reference>
<sequence length="92" mass="9838">MRLGKAKGLSGTLDDRDAITRDTSVPAYVHPVRKQVYDALNSAELKYVSVEQMGTVDRLVQSASTFLHQHGVAGSSPNSVEVSSANVLLAPQ</sequence>
<evidence type="ECO:0000313" key="2">
    <source>
        <dbReference type="Proteomes" id="UP000036338"/>
    </source>
</evidence>
<dbReference type="AlphaFoldDB" id="A0A0J5W752"/>
<protein>
    <submittedName>
        <fullName evidence="1">Uncharacterized protein</fullName>
    </submittedName>
</protein>
<proteinExistence type="predicted"/>